<reference evidence="3" key="1">
    <citation type="journal article" date="2021" name="Sci. Rep.">
        <title>Diploid genomic architecture of Nitzschia inconspicua, an elite biomass production diatom.</title>
        <authorList>
            <person name="Oliver A."/>
            <person name="Podell S."/>
            <person name="Pinowska A."/>
            <person name="Traller J.C."/>
            <person name="Smith S.R."/>
            <person name="McClure R."/>
            <person name="Beliaev A."/>
            <person name="Bohutskyi P."/>
            <person name="Hill E.A."/>
            <person name="Rabines A."/>
            <person name="Zheng H."/>
            <person name="Allen L.Z."/>
            <person name="Kuo A."/>
            <person name="Grigoriev I.V."/>
            <person name="Allen A.E."/>
            <person name="Hazlebeck D."/>
            <person name="Allen E.E."/>
        </authorList>
    </citation>
    <scope>NUCLEOTIDE SEQUENCE</scope>
    <source>
        <strain evidence="3">Hildebrandi</strain>
    </source>
</reference>
<protein>
    <submittedName>
        <fullName evidence="3">Ribosomal L25p protein</fullName>
    </submittedName>
</protein>
<gene>
    <name evidence="3" type="ORF">IV203_021720</name>
</gene>
<proteinExistence type="predicted"/>
<dbReference type="EMBL" id="JAGRRH010000023">
    <property type="protein sequence ID" value="KAG7343712.1"/>
    <property type="molecule type" value="Genomic_DNA"/>
</dbReference>
<name>A0A9K3KH93_9STRA</name>
<evidence type="ECO:0000313" key="4">
    <source>
        <dbReference type="Proteomes" id="UP000693970"/>
    </source>
</evidence>
<feature type="region of interest" description="Disordered" evidence="1">
    <location>
        <begin position="130"/>
        <end position="157"/>
    </location>
</feature>
<dbReference type="InterPro" id="IPR029751">
    <property type="entry name" value="Ribosomal_L25_dom"/>
</dbReference>
<dbReference type="PANTHER" id="PTHR33284:SF1">
    <property type="entry name" value="RIBOSOMAL PROTEIN L25_GLN-TRNA SYNTHETASE, ANTI-CODON-BINDING DOMAIN-CONTAINING PROTEIN"/>
    <property type="match status" value="1"/>
</dbReference>
<dbReference type="GO" id="GO:0022625">
    <property type="term" value="C:cytosolic large ribosomal subunit"/>
    <property type="evidence" value="ECO:0007669"/>
    <property type="project" value="TreeGrafter"/>
</dbReference>
<sequence>MSLPVASLVQRRLASLVVAPGLGSKKVSSGRRSFFLGSCLARLTASETAVTSTKIVSPNVVVLQSSWFSTTRLEDPGKLVSGLTLERIEEDPTIAEFVRANFQQQQQQSTNDETSNGIVIPPEILREFGIVDDDTDTEDDDEKKKKKKRYGDPRIDAGLGTEEQQRLNIRVLKTYVRNQEGSKRSHRLRMDHAMIPGLLYGGDPTIGITSLQQSSKLLVQTPWSELQRELDRFHRRFESRVYDLTVYHHHDNEDDNDDDDTATEVTVHRVIPRNVQRHPVQGKIYCANFLRYHAGRPIHIPFQYINKEESPALKRDGFIVPVRKGLECFVEDGVPIPDFLEVECTGLVLKDIIRMDRVIFPDGVRPTKRVDVANFIVGPVQGGRSAATADDDQEGGASTTTGDD</sequence>
<keyword evidence="4" id="KW-1185">Reference proteome</keyword>
<reference evidence="3" key="2">
    <citation type="submission" date="2021-04" db="EMBL/GenBank/DDBJ databases">
        <authorList>
            <person name="Podell S."/>
        </authorList>
    </citation>
    <scope>NUCLEOTIDE SEQUENCE</scope>
    <source>
        <strain evidence="3">Hildebrandi</strain>
    </source>
</reference>
<dbReference type="GO" id="GO:0006412">
    <property type="term" value="P:translation"/>
    <property type="evidence" value="ECO:0007669"/>
    <property type="project" value="InterPro"/>
</dbReference>
<organism evidence="3 4">
    <name type="scientific">Nitzschia inconspicua</name>
    <dbReference type="NCBI Taxonomy" id="303405"/>
    <lineage>
        <taxon>Eukaryota</taxon>
        <taxon>Sar</taxon>
        <taxon>Stramenopiles</taxon>
        <taxon>Ochrophyta</taxon>
        <taxon>Bacillariophyta</taxon>
        <taxon>Bacillariophyceae</taxon>
        <taxon>Bacillariophycidae</taxon>
        <taxon>Bacillariales</taxon>
        <taxon>Bacillariaceae</taxon>
        <taxon>Nitzschia</taxon>
    </lineage>
</organism>
<feature type="domain" description="Large ribosomal subunit protein bL25 L25" evidence="2">
    <location>
        <begin position="172"/>
        <end position="287"/>
    </location>
</feature>
<feature type="compositionally biased region" description="Acidic residues" evidence="1">
    <location>
        <begin position="130"/>
        <end position="141"/>
    </location>
</feature>
<dbReference type="Pfam" id="PF01386">
    <property type="entry name" value="Ribosomal_L25p"/>
    <property type="match status" value="1"/>
</dbReference>
<dbReference type="GO" id="GO:0003735">
    <property type="term" value="F:structural constituent of ribosome"/>
    <property type="evidence" value="ECO:0007669"/>
    <property type="project" value="InterPro"/>
</dbReference>
<dbReference type="InterPro" id="IPR020930">
    <property type="entry name" value="Ribosomal_uL5_bac-type"/>
</dbReference>
<dbReference type="AlphaFoldDB" id="A0A9K3KH93"/>
<evidence type="ECO:0000313" key="3">
    <source>
        <dbReference type="EMBL" id="KAG7343712.1"/>
    </source>
</evidence>
<dbReference type="GO" id="GO:0008097">
    <property type="term" value="F:5S rRNA binding"/>
    <property type="evidence" value="ECO:0007669"/>
    <property type="project" value="TreeGrafter"/>
</dbReference>
<dbReference type="OrthoDB" id="193674at2759"/>
<dbReference type="CDD" id="cd00495">
    <property type="entry name" value="Ribosomal_L25_TL5_CTC"/>
    <property type="match status" value="1"/>
</dbReference>
<evidence type="ECO:0000256" key="1">
    <source>
        <dbReference type="SAM" id="MobiDB-lite"/>
    </source>
</evidence>
<dbReference type="PANTHER" id="PTHR33284">
    <property type="entry name" value="RIBOSOMAL PROTEIN L25/GLN-TRNA SYNTHETASE, ANTI-CODON-BINDING DOMAIN-CONTAINING PROTEIN"/>
    <property type="match status" value="1"/>
</dbReference>
<feature type="region of interest" description="Disordered" evidence="1">
    <location>
        <begin position="382"/>
        <end position="404"/>
    </location>
</feature>
<accession>A0A9K3KH93</accession>
<evidence type="ECO:0000259" key="2">
    <source>
        <dbReference type="Pfam" id="PF01386"/>
    </source>
</evidence>
<comment type="caution">
    <text evidence="3">The sequence shown here is derived from an EMBL/GenBank/DDBJ whole genome shotgun (WGS) entry which is preliminary data.</text>
</comment>
<dbReference type="Proteomes" id="UP000693970">
    <property type="component" value="Unassembled WGS sequence"/>
</dbReference>